<dbReference type="Proteomes" id="UP000191418">
    <property type="component" value="Unassembled WGS sequence"/>
</dbReference>
<evidence type="ECO:0000313" key="2">
    <source>
        <dbReference type="Proteomes" id="UP000191418"/>
    </source>
</evidence>
<dbReference type="STRING" id="64969.SAMN02745127_01475"/>
<accession>A0A1T4PI04</accession>
<dbReference type="Pfam" id="PF06945">
    <property type="entry name" value="DUF1289"/>
    <property type="match status" value="1"/>
</dbReference>
<dbReference type="PANTHER" id="PTHR35175:SF1">
    <property type="entry name" value="OXIDOREDUCTASE"/>
    <property type="match status" value="1"/>
</dbReference>
<sequence length="142" mass="16681">MARIESPCIGLCSTTLGDEYCRGCKRSADEILSWATLNQNQRNLVQQRIEQASETIVGRYFVLLDKDQLEQQLLQRRIRYTQRFSPLCWVVDLLRVGAHRIQNIEAYGLALTEQGQNQSFEHLYRQLNQQILDEINRLIREK</sequence>
<gene>
    <name evidence="1" type="ORF">BTE48_08065</name>
</gene>
<evidence type="ECO:0008006" key="3">
    <source>
        <dbReference type="Google" id="ProtNLM"/>
    </source>
</evidence>
<dbReference type="AlphaFoldDB" id="A0A1T4PI04"/>
<dbReference type="InterPro" id="IPR010710">
    <property type="entry name" value="DUF1289"/>
</dbReference>
<dbReference type="OrthoDB" id="5296987at2"/>
<dbReference type="EMBL" id="MTSM01000008">
    <property type="protein sequence ID" value="OPX55565.1"/>
    <property type="molecule type" value="Genomic_DNA"/>
</dbReference>
<dbReference type="RefSeq" id="WP_078745084.1">
    <property type="nucleotide sequence ID" value="NZ_FUXG01000008.1"/>
</dbReference>
<reference evidence="1 2" key="1">
    <citation type="submission" date="2017-01" db="EMBL/GenBank/DDBJ databases">
        <title>Genome Sequencing of a Marine Spirillum, Oceanospirillum multiglobuliferum ATCC 33336, from Japan.</title>
        <authorList>
            <person name="Carney J.G."/>
            <person name="Trachtenberg A.M."/>
            <person name="Rheaume B.A."/>
            <person name="Linnane J.D."/>
            <person name="Pitts N.L."/>
            <person name="Mykles D.L."/>
            <person name="Maclea K.S."/>
        </authorList>
    </citation>
    <scope>NUCLEOTIDE SEQUENCE [LARGE SCALE GENOMIC DNA]</scope>
    <source>
        <strain evidence="1 2">ATCC 33336</strain>
    </source>
</reference>
<name>A0A1T4PI04_9GAMM</name>
<keyword evidence="2" id="KW-1185">Reference proteome</keyword>
<organism evidence="1 2">
    <name type="scientific">Oceanospirillum multiglobuliferum</name>
    <dbReference type="NCBI Taxonomy" id="64969"/>
    <lineage>
        <taxon>Bacteria</taxon>
        <taxon>Pseudomonadati</taxon>
        <taxon>Pseudomonadota</taxon>
        <taxon>Gammaproteobacteria</taxon>
        <taxon>Oceanospirillales</taxon>
        <taxon>Oceanospirillaceae</taxon>
        <taxon>Oceanospirillum</taxon>
    </lineage>
</organism>
<comment type="caution">
    <text evidence="1">The sequence shown here is derived from an EMBL/GenBank/DDBJ whole genome shotgun (WGS) entry which is preliminary data.</text>
</comment>
<dbReference type="PANTHER" id="PTHR35175">
    <property type="entry name" value="DUF1289 DOMAIN-CONTAINING PROTEIN"/>
    <property type="match status" value="1"/>
</dbReference>
<proteinExistence type="predicted"/>
<evidence type="ECO:0000313" key="1">
    <source>
        <dbReference type="EMBL" id="OPX55565.1"/>
    </source>
</evidence>
<protein>
    <recommendedName>
        <fullName evidence="3">DUF1289 domain-containing protein</fullName>
    </recommendedName>
</protein>